<feature type="binding site" evidence="4">
    <location>
        <begin position="9"/>
        <end position="13"/>
    </location>
    <ligand>
        <name>ATP</name>
        <dbReference type="ChEBI" id="CHEBI:30616"/>
    </ligand>
</feature>
<keyword evidence="7" id="KW-1185">Reference proteome</keyword>
<keyword evidence="3 4" id="KW-0067">ATP-binding</keyword>
<reference evidence="6 7" key="1">
    <citation type="submission" date="2018-08" db="EMBL/GenBank/DDBJ databases">
        <title>Sequencing the genomes of 1000 actinobacteria strains.</title>
        <authorList>
            <person name="Klenk H.-P."/>
        </authorList>
    </citation>
    <scope>NUCLEOTIDE SEQUENCE [LARGE SCALE GENOMIC DNA]</scope>
    <source>
        <strain evidence="6 7">DSM 22891</strain>
    </source>
</reference>
<dbReference type="NCBIfam" id="TIGR02727">
    <property type="entry name" value="MTHFS_bact"/>
    <property type="match status" value="1"/>
</dbReference>
<dbReference type="PANTHER" id="PTHR23407:SF1">
    <property type="entry name" value="5-FORMYLTETRAHYDROFOLATE CYCLO-LIGASE"/>
    <property type="match status" value="1"/>
</dbReference>
<dbReference type="InterPro" id="IPR037171">
    <property type="entry name" value="NagB/RpiA_transferase-like"/>
</dbReference>
<dbReference type="Pfam" id="PF01812">
    <property type="entry name" value="5-FTHF_cyc-lig"/>
    <property type="match status" value="1"/>
</dbReference>
<keyword evidence="5" id="KW-0479">Metal-binding</keyword>
<organism evidence="6 7">
    <name type="scientific">Thermasporomyces composti</name>
    <dbReference type="NCBI Taxonomy" id="696763"/>
    <lineage>
        <taxon>Bacteria</taxon>
        <taxon>Bacillati</taxon>
        <taxon>Actinomycetota</taxon>
        <taxon>Actinomycetes</taxon>
        <taxon>Propionibacteriales</taxon>
        <taxon>Nocardioidaceae</taxon>
        <taxon>Thermasporomyces</taxon>
    </lineage>
</organism>
<keyword evidence="5" id="KW-0460">Magnesium</keyword>
<evidence type="ECO:0000313" key="7">
    <source>
        <dbReference type="Proteomes" id="UP000256485"/>
    </source>
</evidence>
<evidence type="ECO:0000256" key="2">
    <source>
        <dbReference type="ARBA" id="ARBA00022741"/>
    </source>
</evidence>
<dbReference type="InterPro" id="IPR024185">
    <property type="entry name" value="FTHF_cligase-like_sf"/>
</dbReference>
<dbReference type="GO" id="GO:0030272">
    <property type="term" value="F:5-formyltetrahydrofolate cyclo-ligase activity"/>
    <property type="evidence" value="ECO:0007669"/>
    <property type="project" value="UniProtKB-EC"/>
</dbReference>
<accession>A0A3D9V4Z6</accession>
<evidence type="ECO:0000256" key="4">
    <source>
        <dbReference type="PIRSR" id="PIRSR006806-1"/>
    </source>
</evidence>
<feature type="binding site" evidence="4">
    <location>
        <position position="55"/>
    </location>
    <ligand>
        <name>substrate</name>
    </ligand>
</feature>
<dbReference type="EC" id="6.3.3.2" evidence="5"/>
<protein>
    <recommendedName>
        <fullName evidence="5">5-formyltetrahydrofolate cyclo-ligase</fullName>
        <ecNumber evidence="5">6.3.3.2</ecNumber>
    </recommendedName>
</protein>
<dbReference type="SUPFAM" id="SSF100950">
    <property type="entry name" value="NagB/RpiA/CoA transferase-like"/>
    <property type="match status" value="1"/>
</dbReference>
<gene>
    <name evidence="6" type="ORF">DFJ64_1164</name>
</gene>
<keyword evidence="2 4" id="KW-0547">Nucleotide-binding</keyword>
<keyword evidence="6" id="KW-0436">Ligase</keyword>
<dbReference type="EMBL" id="QTUC01000001">
    <property type="protein sequence ID" value="REF35773.1"/>
    <property type="molecule type" value="Genomic_DNA"/>
</dbReference>
<dbReference type="Gene3D" id="3.40.50.10420">
    <property type="entry name" value="NagB/RpiA/CoA transferase-like"/>
    <property type="match status" value="1"/>
</dbReference>
<dbReference type="GO" id="GO:0035999">
    <property type="term" value="P:tetrahydrofolate interconversion"/>
    <property type="evidence" value="ECO:0007669"/>
    <property type="project" value="TreeGrafter"/>
</dbReference>
<comment type="similarity">
    <text evidence="1 5">Belongs to the 5-formyltetrahydrofolate cyclo-ligase family.</text>
</comment>
<feature type="binding site" evidence="4">
    <location>
        <begin position="138"/>
        <end position="146"/>
    </location>
    <ligand>
        <name>ATP</name>
        <dbReference type="ChEBI" id="CHEBI:30616"/>
    </ligand>
</feature>
<evidence type="ECO:0000313" key="6">
    <source>
        <dbReference type="EMBL" id="REF35773.1"/>
    </source>
</evidence>
<dbReference type="AlphaFoldDB" id="A0A3D9V4Z6"/>
<dbReference type="GO" id="GO:0005524">
    <property type="term" value="F:ATP binding"/>
    <property type="evidence" value="ECO:0007669"/>
    <property type="project" value="UniProtKB-KW"/>
</dbReference>
<dbReference type="GO" id="GO:0046872">
    <property type="term" value="F:metal ion binding"/>
    <property type="evidence" value="ECO:0007669"/>
    <property type="project" value="UniProtKB-KW"/>
</dbReference>
<evidence type="ECO:0000256" key="3">
    <source>
        <dbReference type="ARBA" id="ARBA00022840"/>
    </source>
</evidence>
<comment type="caution">
    <text evidence="6">The sequence shown here is derived from an EMBL/GenBank/DDBJ whole genome shotgun (WGS) entry which is preliminary data.</text>
</comment>
<dbReference type="PANTHER" id="PTHR23407">
    <property type="entry name" value="ATPASE INHIBITOR/5-FORMYLTETRAHYDROFOLATE CYCLO-LIGASE"/>
    <property type="match status" value="1"/>
</dbReference>
<name>A0A3D9V4Z6_THECX</name>
<evidence type="ECO:0000256" key="5">
    <source>
        <dbReference type="RuleBase" id="RU361279"/>
    </source>
</evidence>
<evidence type="ECO:0000256" key="1">
    <source>
        <dbReference type="ARBA" id="ARBA00010638"/>
    </source>
</evidence>
<proteinExistence type="inferred from homology"/>
<dbReference type="InterPro" id="IPR002698">
    <property type="entry name" value="FTHF_cligase"/>
</dbReference>
<comment type="catalytic activity">
    <reaction evidence="5">
        <text>(6S)-5-formyl-5,6,7,8-tetrahydrofolate + ATP = (6R)-5,10-methenyltetrahydrofolate + ADP + phosphate</text>
        <dbReference type="Rhea" id="RHEA:10488"/>
        <dbReference type="ChEBI" id="CHEBI:30616"/>
        <dbReference type="ChEBI" id="CHEBI:43474"/>
        <dbReference type="ChEBI" id="CHEBI:57455"/>
        <dbReference type="ChEBI" id="CHEBI:57457"/>
        <dbReference type="ChEBI" id="CHEBI:456216"/>
        <dbReference type="EC" id="6.3.3.2"/>
    </reaction>
</comment>
<dbReference type="GO" id="GO:0009396">
    <property type="term" value="P:folic acid-containing compound biosynthetic process"/>
    <property type="evidence" value="ECO:0007669"/>
    <property type="project" value="TreeGrafter"/>
</dbReference>
<dbReference type="Proteomes" id="UP000256485">
    <property type="component" value="Unassembled WGS sequence"/>
</dbReference>
<sequence length="203" mass="21666">MPYNVRAEKERLRRKILLARGRLRPADLQAAAVALRDVLLSVPEVSRAAVVAAYVGVGTEPGTGPILDALHRRGVRVLLPVLRPDRDLDWGVYTGPEALARAHFGLLEPTGPRLGPQAVATADAVLLPGLAVDRTGMRLGRGGGSYDRVLPRVAPEAFTCVLLHDGELLEGPVPSEHTDQRVRAAALPSGLLRFPATPNDALP</sequence>
<comment type="cofactor">
    <cofactor evidence="5">
        <name>Mg(2+)</name>
        <dbReference type="ChEBI" id="CHEBI:18420"/>
    </cofactor>
</comment>
<dbReference type="PIRSF" id="PIRSF006806">
    <property type="entry name" value="FTHF_cligase"/>
    <property type="match status" value="1"/>
</dbReference>
<feature type="binding site" evidence="4">
    <location>
        <position position="60"/>
    </location>
    <ligand>
        <name>substrate</name>
    </ligand>
</feature>